<keyword evidence="1" id="KW-0812">Transmembrane</keyword>
<evidence type="ECO:0000313" key="3">
    <source>
        <dbReference type="Proteomes" id="UP000176376"/>
    </source>
</evidence>
<sequence length="127" mass="15271">MTKLEDRIIKNMYRFETQRSLSYLIIRIIAVIIGLILIWASFSRTWERIIEWQVMDLLSYFNYDVIPFADRLKTILIGFYLESPKEAILILIIWLVIVLIILSGLLKKRKKIINRLKCLFNFWTNKC</sequence>
<accession>A0A1F7JLX0</accession>
<name>A0A1F7JLX0_9BACT</name>
<reference evidence="2 3" key="1">
    <citation type="journal article" date="2016" name="Nat. Commun.">
        <title>Thousands of microbial genomes shed light on interconnected biogeochemical processes in an aquifer system.</title>
        <authorList>
            <person name="Anantharaman K."/>
            <person name="Brown C.T."/>
            <person name="Hug L.A."/>
            <person name="Sharon I."/>
            <person name="Castelle C.J."/>
            <person name="Probst A.J."/>
            <person name="Thomas B.C."/>
            <person name="Singh A."/>
            <person name="Wilkins M.J."/>
            <person name="Karaoz U."/>
            <person name="Brodie E.L."/>
            <person name="Williams K.H."/>
            <person name="Hubbard S.S."/>
            <person name="Banfield J.F."/>
        </authorList>
    </citation>
    <scope>NUCLEOTIDE SEQUENCE [LARGE SCALE GENOMIC DNA]</scope>
</reference>
<protein>
    <submittedName>
        <fullName evidence="2">Uncharacterized protein</fullName>
    </submittedName>
</protein>
<dbReference type="Proteomes" id="UP000176376">
    <property type="component" value="Unassembled WGS sequence"/>
</dbReference>
<evidence type="ECO:0000313" key="2">
    <source>
        <dbReference type="EMBL" id="OGK56614.1"/>
    </source>
</evidence>
<comment type="caution">
    <text evidence="2">The sequence shown here is derived from an EMBL/GenBank/DDBJ whole genome shotgun (WGS) entry which is preliminary data.</text>
</comment>
<evidence type="ECO:0000256" key="1">
    <source>
        <dbReference type="SAM" id="Phobius"/>
    </source>
</evidence>
<keyword evidence="1" id="KW-1133">Transmembrane helix</keyword>
<gene>
    <name evidence="2" type="ORF">A3J15_00965</name>
</gene>
<dbReference type="AlphaFoldDB" id="A0A1F7JLX0"/>
<feature type="transmembrane region" description="Helical" evidence="1">
    <location>
        <begin position="87"/>
        <end position="106"/>
    </location>
</feature>
<dbReference type="EMBL" id="MGAY01000029">
    <property type="protein sequence ID" value="OGK56614.1"/>
    <property type="molecule type" value="Genomic_DNA"/>
</dbReference>
<organism evidence="2 3">
    <name type="scientific">Candidatus Roizmanbacteria bacterium RIFCSPLOWO2_02_FULL_38_10</name>
    <dbReference type="NCBI Taxonomy" id="1802074"/>
    <lineage>
        <taxon>Bacteria</taxon>
        <taxon>Candidatus Roizmaniibacteriota</taxon>
    </lineage>
</organism>
<keyword evidence="1" id="KW-0472">Membrane</keyword>
<dbReference type="STRING" id="1802074.A3J15_00965"/>
<feature type="transmembrane region" description="Helical" evidence="1">
    <location>
        <begin position="21"/>
        <end position="42"/>
    </location>
</feature>
<proteinExistence type="predicted"/>